<dbReference type="STRING" id="1569628.A0A316V0M0"/>
<feature type="transmembrane region" description="Helical" evidence="2">
    <location>
        <begin position="694"/>
        <end position="716"/>
    </location>
</feature>
<feature type="compositionally biased region" description="Low complexity" evidence="1">
    <location>
        <begin position="505"/>
        <end position="523"/>
    </location>
</feature>
<dbReference type="GO" id="GO:0006487">
    <property type="term" value="P:protein N-linked glycosylation"/>
    <property type="evidence" value="ECO:0007669"/>
    <property type="project" value="TreeGrafter"/>
</dbReference>
<feature type="compositionally biased region" description="Low complexity" evidence="1">
    <location>
        <begin position="188"/>
        <end position="233"/>
    </location>
</feature>
<feature type="region of interest" description="Disordered" evidence="1">
    <location>
        <begin position="468"/>
        <end position="589"/>
    </location>
</feature>
<name>A0A316V0M0_9BASI</name>
<organism evidence="3 4">
    <name type="scientific">Jaminaea rosea</name>
    <dbReference type="NCBI Taxonomy" id="1569628"/>
    <lineage>
        <taxon>Eukaryota</taxon>
        <taxon>Fungi</taxon>
        <taxon>Dikarya</taxon>
        <taxon>Basidiomycota</taxon>
        <taxon>Ustilaginomycotina</taxon>
        <taxon>Exobasidiomycetes</taxon>
        <taxon>Microstromatales</taxon>
        <taxon>Microstromatales incertae sedis</taxon>
        <taxon>Jaminaea</taxon>
    </lineage>
</organism>
<feature type="region of interest" description="Disordered" evidence="1">
    <location>
        <begin position="899"/>
        <end position="960"/>
    </location>
</feature>
<dbReference type="AlphaFoldDB" id="A0A316V0M0"/>
<feature type="compositionally biased region" description="Low complexity" evidence="1">
    <location>
        <begin position="248"/>
        <end position="258"/>
    </location>
</feature>
<evidence type="ECO:0000256" key="2">
    <source>
        <dbReference type="SAM" id="Phobius"/>
    </source>
</evidence>
<reference evidence="3 4" key="1">
    <citation type="journal article" date="2018" name="Mol. Biol. Evol.">
        <title>Broad Genomic Sampling Reveals a Smut Pathogenic Ancestry of the Fungal Clade Ustilaginomycotina.</title>
        <authorList>
            <person name="Kijpornyongpan T."/>
            <person name="Mondo S.J."/>
            <person name="Barry K."/>
            <person name="Sandor L."/>
            <person name="Lee J."/>
            <person name="Lipzen A."/>
            <person name="Pangilinan J."/>
            <person name="LaButti K."/>
            <person name="Hainaut M."/>
            <person name="Henrissat B."/>
            <person name="Grigoriev I.V."/>
            <person name="Spatafora J.W."/>
            <person name="Aime M.C."/>
        </authorList>
    </citation>
    <scope>NUCLEOTIDE SEQUENCE [LARGE SCALE GENOMIC DNA]</scope>
    <source>
        <strain evidence="3 4">MCA 5214</strain>
    </source>
</reference>
<evidence type="ECO:0008006" key="5">
    <source>
        <dbReference type="Google" id="ProtNLM"/>
    </source>
</evidence>
<dbReference type="OrthoDB" id="2139606at2759"/>
<dbReference type="GO" id="GO:0005789">
    <property type="term" value="C:endoplasmic reticulum membrane"/>
    <property type="evidence" value="ECO:0007669"/>
    <property type="project" value="InterPro"/>
</dbReference>
<feature type="compositionally biased region" description="Polar residues" evidence="1">
    <location>
        <begin position="758"/>
        <end position="773"/>
    </location>
</feature>
<dbReference type="GeneID" id="37030829"/>
<dbReference type="InterPro" id="IPR021100">
    <property type="entry name" value="N-glycosylation_EOS1"/>
</dbReference>
<dbReference type="PANTHER" id="PTHR28147">
    <property type="entry name" value="N-GLYCOSYLATION PROTEIN EOS1"/>
    <property type="match status" value="1"/>
</dbReference>
<evidence type="ECO:0000256" key="1">
    <source>
        <dbReference type="SAM" id="MobiDB-lite"/>
    </source>
</evidence>
<feature type="compositionally biased region" description="Acidic residues" evidence="1">
    <location>
        <begin position="948"/>
        <end position="957"/>
    </location>
</feature>
<feature type="compositionally biased region" description="Basic and acidic residues" evidence="1">
    <location>
        <begin position="551"/>
        <end position="564"/>
    </location>
</feature>
<proteinExistence type="predicted"/>
<gene>
    <name evidence="3" type="ORF">BDZ90DRAFT_277433</name>
</gene>
<accession>A0A316V0M0</accession>
<feature type="transmembrane region" description="Helical" evidence="2">
    <location>
        <begin position="660"/>
        <end position="682"/>
    </location>
</feature>
<feature type="region of interest" description="Disordered" evidence="1">
    <location>
        <begin position="749"/>
        <end position="818"/>
    </location>
</feature>
<feature type="compositionally biased region" description="Low complexity" evidence="1">
    <location>
        <begin position="69"/>
        <end position="88"/>
    </location>
</feature>
<feature type="compositionally biased region" description="Low complexity" evidence="1">
    <location>
        <begin position="936"/>
        <end position="947"/>
    </location>
</feature>
<keyword evidence="2" id="KW-0472">Membrane</keyword>
<dbReference type="EMBL" id="KZ819662">
    <property type="protein sequence ID" value="PWN31022.1"/>
    <property type="molecule type" value="Genomic_DNA"/>
</dbReference>
<dbReference type="GO" id="GO:0034599">
    <property type="term" value="P:cellular response to oxidative stress"/>
    <property type="evidence" value="ECO:0007669"/>
    <property type="project" value="InterPro"/>
</dbReference>
<sequence>MATSPPDSPPQRQRRAMMPTTSSVSAPVSPSASFASLEVLRNSIAMRSGDLDLDESAHTFPISDEAVPRASSSASSPSSPRLSMSSSSTPRGLRRPKSRTSIDRRIRSESTSSSPASPSSALPMISPLSPLSMTNLPSSSLFPHSSERRLSPFHDFRGTGFTPATTPPAMESPRLSPLETGSWPAPVRAAAGGSSAGSGSLSSSASARPSGSRSHSGRQQQHSSSRNRLRSSSDVAGGSAPGSRRNSGHFSSVATSSSSRRRTRHRSNSGASLTSSQGFPESDASDTGEEGDVEVGAGEGTGIRCNGNARPVRPGRTHSSPHLHFQSASLPIGLPSSSTGNHTYDGAWQTMVMDAAQRSPVGYFGISPSGGEGGISPGDPRLWQLHAAALGAAAGLDTAVNGLSDAASPHHMPADVREMLPPPPPYQANDADFPPPRPANAVDGASINAQAAADMDDDDGLAFETRRNRGHSASASVPLQQHGVAPSSAIGEARRRISTTPAPPTRAQAPDAEEAAQPPAWQPKSDTEGEEANEVSHSRTTSSTRSRRERRPPTRSEGRSTANDHRRRLPATSSRRVTEVSADKDDDSDDDGFSPWLLRLLLHPLRMLAAVPGFVGTFWLLRNTALHMSRSTPRGSLLQKGRLLNVAEYPHARATCGLDFLLASLWALCTAYHALSLTTLLLRRWLIYYSLFPSLIRLIALQAICWPLVRLTIFVAGPDRPVEAWIVIASFTAFSDVVARWVTSNIADAPTQRAPPSGGSTRNGRMQGSSSRASALHTPTVGSSRSRASSRERTPASTLAGGESGPAIRPSRPTYTPGRVRAGQRFWRAIMGSAPFDSSTSDEESGDEDEGPVDEGALLAAEERQQERNGVLIKTSALDSIGRSGMTNILLRRLRGMRAAGRKNTSPAREDAAATTDDGGGGVTGAEDSVLEGETTDPGLTTAGLTGLDDDDDDEDLHDSLQLQDGETPTEALRRLRLALRRRRRRRRMREKVWAVSGWGLTASAAASNRAAAVAAATMKGSWHIRSRRVFHWEVAVRRNVAPIGALAYVTLWGLLLAR</sequence>
<keyword evidence="2" id="KW-1133">Transmembrane helix</keyword>
<feature type="region of interest" description="Disordered" evidence="1">
    <location>
        <begin position="404"/>
        <end position="442"/>
    </location>
</feature>
<feature type="region of interest" description="Disordered" evidence="1">
    <location>
        <begin position="834"/>
        <end position="853"/>
    </location>
</feature>
<feature type="compositionally biased region" description="Low complexity" evidence="1">
    <location>
        <begin position="109"/>
        <end position="134"/>
    </location>
</feature>
<feature type="region of interest" description="Disordered" evidence="1">
    <location>
        <begin position="56"/>
        <end position="334"/>
    </location>
</feature>
<feature type="region of interest" description="Disordered" evidence="1">
    <location>
        <begin position="1"/>
        <end position="32"/>
    </location>
</feature>
<evidence type="ECO:0000313" key="3">
    <source>
        <dbReference type="EMBL" id="PWN31022.1"/>
    </source>
</evidence>
<dbReference type="Proteomes" id="UP000245884">
    <property type="component" value="Unassembled WGS sequence"/>
</dbReference>
<dbReference type="PANTHER" id="PTHR28147:SF1">
    <property type="entry name" value="N-GLYCOSYLATION PROTEIN EOS1"/>
    <property type="match status" value="1"/>
</dbReference>
<dbReference type="RefSeq" id="XP_025365634.1">
    <property type="nucleotide sequence ID" value="XM_025509006.1"/>
</dbReference>
<feature type="compositionally biased region" description="Basic and acidic residues" evidence="1">
    <location>
        <begin position="145"/>
        <end position="157"/>
    </location>
</feature>
<feature type="transmembrane region" description="Helical" evidence="2">
    <location>
        <begin position="993"/>
        <end position="1017"/>
    </location>
</feature>
<dbReference type="Pfam" id="PF12326">
    <property type="entry name" value="EOS1"/>
    <property type="match status" value="1"/>
</dbReference>
<feature type="compositionally biased region" description="Low complexity" evidence="1">
    <location>
        <begin position="19"/>
        <end position="32"/>
    </location>
</feature>
<feature type="compositionally biased region" description="Acidic residues" evidence="1">
    <location>
        <begin position="283"/>
        <end position="293"/>
    </location>
</feature>
<feature type="compositionally biased region" description="Acidic residues" evidence="1">
    <location>
        <begin position="840"/>
        <end position="853"/>
    </location>
</feature>
<protein>
    <recommendedName>
        <fullName evidence="5">Myp1 protein</fullName>
    </recommendedName>
</protein>
<keyword evidence="4" id="KW-1185">Reference proteome</keyword>
<feature type="transmembrane region" description="Helical" evidence="2">
    <location>
        <begin position="1037"/>
        <end position="1058"/>
    </location>
</feature>
<evidence type="ECO:0000313" key="4">
    <source>
        <dbReference type="Proteomes" id="UP000245884"/>
    </source>
</evidence>
<keyword evidence="2" id="KW-0812">Transmembrane</keyword>